<feature type="domain" description="GGDEF" evidence="2">
    <location>
        <begin position="104"/>
        <end position="237"/>
    </location>
</feature>
<dbReference type="InterPro" id="IPR052163">
    <property type="entry name" value="DGC-Regulatory_Protein"/>
</dbReference>
<dbReference type="CDD" id="cd01949">
    <property type="entry name" value="GGDEF"/>
    <property type="match status" value="1"/>
</dbReference>
<accession>A0A7C4EJT9</accession>
<evidence type="ECO:0000256" key="1">
    <source>
        <dbReference type="SAM" id="Coils"/>
    </source>
</evidence>
<evidence type="ECO:0000313" key="3">
    <source>
        <dbReference type="EMBL" id="HGG92573.1"/>
    </source>
</evidence>
<proteinExistence type="predicted"/>
<protein>
    <submittedName>
        <fullName evidence="3">GGDEF domain-containing protein</fullName>
    </submittedName>
</protein>
<dbReference type="SMART" id="SM00267">
    <property type="entry name" value="GGDEF"/>
    <property type="match status" value="1"/>
</dbReference>
<organism evidence="3">
    <name type="scientific">Fundidesulfovibrio putealis</name>
    <dbReference type="NCBI Taxonomy" id="270496"/>
    <lineage>
        <taxon>Bacteria</taxon>
        <taxon>Pseudomonadati</taxon>
        <taxon>Thermodesulfobacteriota</taxon>
        <taxon>Desulfovibrionia</taxon>
        <taxon>Desulfovibrionales</taxon>
        <taxon>Desulfovibrionaceae</taxon>
        <taxon>Fundidesulfovibrio</taxon>
    </lineage>
</organism>
<sequence length="240" mass="26726">MDGAGEQALLARRVEELEKDVRILRKKLERSEDNRAMLEEALESHILALKSSNAELTRSQQAALESEARYREMALYDPLTSLPSRHLLQERLDRAIFHAQRSGLPMAVLFVDLDNFKHVNDTGGHEIGDVVLCETAARLLSCVRSVDTVSRLSGDEFVILLESVHSRHEVKLVARRINVAVAAPVVVSRGEYRVSASIGISVFPQDGGTSSTLLKNADAAMYHVKRNGRSSWSFYCELGR</sequence>
<feature type="coiled-coil region" evidence="1">
    <location>
        <begin position="7"/>
        <end position="48"/>
    </location>
</feature>
<reference evidence="3" key="1">
    <citation type="journal article" date="2020" name="mSystems">
        <title>Genome- and Community-Level Interaction Insights into Carbon Utilization and Element Cycling Functions of Hydrothermarchaeota in Hydrothermal Sediment.</title>
        <authorList>
            <person name="Zhou Z."/>
            <person name="Liu Y."/>
            <person name="Xu W."/>
            <person name="Pan J."/>
            <person name="Luo Z.H."/>
            <person name="Li M."/>
        </authorList>
    </citation>
    <scope>NUCLEOTIDE SEQUENCE [LARGE SCALE GENOMIC DNA]</scope>
    <source>
        <strain evidence="3">SpSt-413</strain>
    </source>
</reference>
<dbReference type="NCBIfam" id="TIGR00254">
    <property type="entry name" value="GGDEF"/>
    <property type="match status" value="1"/>
</dbReference>
<dbReference type="Gene3D" id="3.30.70.270">
    <property type="match status" value="1"/>
</dbReference>
<dbReference type="EMBL" id="DSRP01000445">
    <property type="protein sequence ID" value="HGG92573.1"/>
    <property type="molecule type" value="Genomic_DNA"/>
</dbReference>
<dbReference type="PANTHER" id="PTHR46663">
    <property type="entry name" value="DIGUANYLATE CYCLASE DGCT-RELATED"/>
    <property type="match status" value="1"/>
</dbReference>
<comment type="caution">
    <text evidence="3">The sequence shown here is derived from an EMBL/GenBank/DDBJ whole genome shotgun (WGS) entry which is preliminary data.</text>
</comment>
<gene>
    <name evidence="3" type="ORF">ENR59_06425</name>
</gene>
<evidence type="ECO:0000259" key="2">
    <source>
        <dbReference type="PROSITE" id="PS50887"/>
    </source>
</evidence>
<dbReference type="InterPro" id="IPR029787">
    <property type="entry name" value="Nucleotide_cyclase"/>
</dbReference>
<name>A0A7C4EJT9_9BACT</name>
<dbReference type="PANTHER" id="PTHR46663:SF3">
    <property type="entry name" value="SLL0267 PROTEIN"/>
    <property type="match status" value="1"/>
</dbReference>
<dbReference type="PROSITE" id="PS50887">
    <property type="entry name" value="GGDEF"/>
    <property type="match status" value="1"/>
</dbReference>
<dbReference type="SUPFAM" id="SSF55073">
    <property type="entry name" value="Nucleotide cyclase"/>
    <property type="match status" value="1"/>
</dbReference>
<dbReference type="InterPro" id="IPR000160">
    <property type="entry name" value="GGDEF_dom"/>
</dbReference>
<dbReference type="InterPro" id="IPR043128">
    <property type="entry name" value="Rev_trsase/Diguanyl_cyclase"/>
</dbReference>
<dbReference type="Pfam" id="PF00990">
    <property type="entry name" value="GGDEF"/>
    <property type="match status" value="1"/>
</dbReference>
<dbReference type="AlphaFoldDB" id="A0A7C4EJT9"/>
<keyword evidence="1" id="KW-0175">Coiled coil</keyword>